<feature type="non-terminal residue" evidence="2">
    <location>
        <position position="507"/>
    </location>
</feature>
<feature type="compositionally biased region" description="Basic residues" evidence="1">
    <location>
        <begin position="421"/>
        <end position="436"/>
    </location>
</feature>
<feature type="compositionally biased region" description="Gly residues" evidence="1">
    <location>
        <begin position="119"/>
        <end position="132"/>
    </location>
</feature>
<feature type="region of interest" description="Disordered" evidence="1">
    <location>
        <begin position="198"/>
        <end position="219"/>
    </location>
</feature>
<name>A0A6J4JWT2_9PROT</name>
<feature type="compositionally biased region" description="Gly residues" evidence="1">
    <location>
        <begin position="393"/>
        <end position="402"/>
    </location>
</feature>
<feature type="region of interest" description="Disordered" evidence="1">
    <location>
        <begin position="1"/>
        <end position="48"/>
    </location>
</feature>
<accession>A0A6J4JWT2</accession>
<feature type="compositionally biased region" description="Low complexity" evidence="1">
    <location>
        <begin position="473"/>
        <end position="486"/>
    </location>
</feature>
<evidence type="ECO:0000313" key="2">
    <source>
        <dbReference type="EMBL" id="CAA9289390.1"/>
    </source>
</evidence>
<protein>
    <submittedName>
        <fullName evidence="2">Uncharacterized protein</fullName>
    </submittedName>
</protein>
<sequence length="507" mass="52510">EFPERPSFRRHAAAARRSAAADGAAAGARPDGSAAGAAAPPRAPRRRHPLRARARLRGHRQHHLLPSEGAAQALRAVLGRVVARHGPGAGGRHLAGARALSRPVLRHHLRHDQVHPGDPGHGAGEPGRGAGHLGLAPRRASAQPHLRRPVLHARRLHGAGAGGARRAARRPLGHRRGGGAGLPRRLELAAAPARVVGRLGPQADGAGGGNARRRRPRADGHAVLAAGAAGTVGGAARRLPALARLGATGAWRRGVGAVPRADRAFPAAGLLHAGGVSGERRLRRHRRPRERRRYAPQPRPRLLLRVRARGRAGRAGAAAALGGDDRDRRGLRGRGFLLRRALVLPAGRHGALRGPLAAAVAGDGAHRLRALRLRRAPDGRGDRGGSARRRGGGGRAGGGVHGRTGVRRRARRAPLDGGVRRAGRSRPGRRPRRGSGRHAATGQRRLRGAPARRAARAARGGGGAARRLRRMDAGAGQVGRAAQGAAGHRRPGALRGGGGGAATGRPL</sequence>
<proteinExistence type="predicted"/>
<feature type="compositionally biased region" description="Gly residues" evidence="1">
    <location>
        <begin position="494"/>
        <end position="507"/>
    </location>
</feature>
<organism evidence="2">
    <name type="scientific">uncultured Acetobacteraceae bacterium</name>
    <dbReference type="NCBI Taxonomy" id="169975"/>
    <lineage>
        <taxon>Bacteria</taxon>
        <taxon>Pseudomonadati</taxon>
        <taxon>Pseudomonadota</taxon>
        <taxon>Alphaproteobacteria</taxon>
        <taxon>Acetobacterales</taxon>
        <taxon>Acetobacteraceae</taxon>
        <taxon>environmental samples</taxon>
    </lineage>
</organism>
<reference evidence="2" key="1">
    <citation type="submission" date="2020-02" db="EMBL/GenBank/DDBJ databases">
        <authorList>
            <person name="Meier V. D."/>
        </authorList>
    </citation>
    <scope>NUCLEOTIDE SEQUENCE</scope>
    <source>
        <strain evidence="2">AVDCRST_MAG08</strain>
    </source>
</reference>
<evidence type="ECO:0000256" key="1">
    <source>
        <dbReference type="SAM" id="MobiDB-lite"/>
    </source>
</evidence>
<feature type="compositionally biased region" description="Low complexity" evidence="1">
    <location>
        <begin position="15"/>
        <end position="40"/>
    </location>
</feature>
<feature type="region of interest" description="Disordered" evidence="1">
    <location>
        <begin position="114"/>
        <end position="184"/>
    </location>
</feature>
<feature type="compositionally biased region" description="Basic residues" evidence="1">
    <location>
        <begin position="166"/>
        <end position="177"/>
    </location>
</feature>
<gene>
    <name evidence="2" type="ORF">AVDCRST_MAG08-4501</name>
</gene>
<feature type="region of interest" description="Disordered" evidence="1">
    <location>
        <begin position="371"/>
        <end position="507"/>
    </location>
</feature>
<feature type="non-terminal residue" evidence="2">
    <location>
        <position position="1"/>
    </location>
</feature>
<feature type="compositionally biased region" description="Basic residues" evidence="1">
    <location>
        <begin position="145"/>
        <end position="157"/>
    </location>
</feature>
<feature type="compositionally biased region" description="Basic and acidic residues" evidence="1">
    <location>
        <begin position="375"/>
        <end position="385"/>
    </location>
</feature>
<dbReference type="EMBL" id="CADCTG010000359">
    <property type="protein sequence ID" value="CAA9289390.1"/>
    <property type="molecule type" value="Genomic_DNA"/>
</dbReference>
<dbReference type="AlphaFoldDB" id="A0A6J4JWT2"/>